<dbReference type="PROSITE" id="PS00375">
    <property type="entry name" value="UDPGT"/>
    <property type="match status" value="1"/>
</dbReference>
<comment type="caution">
    <text evidence="6">The sequence shown here is derived from an EMBL/GenBank/DDBJ whole genome shotgun (WGS) entry which is preliminary data.</text>
</comment>
<sequence length="471" mass="52215">MGHVIPFIEFAKRLVHHHDDFNVTCIIPTIGPPSTAMKAAVEALPAPTINHIFLPPIIFDDDDQYSTKSPETILALAITRSLPSLACELKSLVASSRTNVVAFVVDFFCTETFEVAREFNLSSYLFFPSNAMVLSFLLYLPKLDEMVSCEFKDLTEPVKIPGCLPVHGRDFADTFQDRTSGTYKWFVDMIKKFSLARGIIVNSFMDLESGALKALSEEEPGKPPVYPIGPIIRSGSSESDDVSWSDCLTWLDNQPSDSVLFVAFGSGGTLSHAQVNELAFGLEMSQQRFIWVVKTPNDESASATYFSVQNHQKNHFDFLPEGFLERTKERGLVISSWGPQIEVLSHGATGGFLTHCGWNSTLESVVYGVPLIAWPLYAEQRMNALMLSEDVRVALRPNPNEGDGLVTREEIAKVVKELMEGEAGIGVRKRMRVMKHAASMALMEDGSSIKTLSKLALEWKKNQTASYGKTN</sequence>
<protein>
    <recommendedName>
        <fullName evidence="5">Glycosyltransferase</fullName>
        <ecNumber evidence="5">2.4.1.-</ecNumber>
    </recommendedName>
</protein>
<evidence type="ECO:0000313" key="6">
    <source>
        <dbReference type="EMBL" id="KAH7576248.1"/>
    </source>
</evidence>
<accession>A0ABQ8IID0</accession>
<organism evidence="6 7">
    <name type="scientific">Xanthoceras sorbifolium</name>
    <dbReference type="NCBI Taxonomy" id="99658"/>
    <lineage>
        <taxon>Eukaryota</taxon>
        <taxon>Viridiplantae</taxon>
        <taxon>Streptophyta</taxon>
        <taxon>Embryophyta</taxon>
        <taxon>Tracheophyta</taxon>
        <taxon>Spermatophyta</taxon>
        <taxon>Magnoliopsida</taxon>
        <taxon>eudicotyledons</taxon>
        <taxon>Gunneridae</taxon>
        <taxon>Pentapetalae</taxon>
        <taxon>rosids</taxon>
        <taxon>malvids</taxon>
        <taxon>Sapindales</taxon>
        <taxon>Sapindaceae</taxon>
        <taxon>Xanthoceroideae</taxon>
        <taxon>Xanthoceras</taxon>
    </lineage>
</organism>
<dbReference type="Pfam" id="PF00201">
    <property type="entry name" value="UDPGT"/>
    <property type="match status" value="1"/>
</dbReference>
<evidence type="ECO:0000256" key="4">
    <source>
        <dbReference type="RuleBase" id="RU003718"/>
    </source>
</evidence>
<evidence type="ECO:0000256" key="3">
    <source>
        <dbReference type="ARBA" id="ARBA00022679"/>
    </source>
</evidence>
<dbReference type="PANTHER" id="PTHR48046">
    <property type="entry name" value="UDP-GLYCOSYLTRANSFERASE 72E1"/>
    <property type="match status" value="1"/>
</dbReference>
<dbReference type="PANTHER" id="PTHR48046:SF6">
    <property type="entry name" value="GLYCOSYLTRANSFERASE"/>
    <property type="match status" value="1"/>
</dbReference>
<keyword evidence="3 4" id="KW-0808">Transferase</keyword>
<dbReference type="EMBL" id="JAFEMO010000001">
    <property type="protein sequence ID" value="KAH7576248.1"/>
    <property type="molecule type" value="Genomic_DNA"/>
</dbReference>
<reference evidence="6 7" key="1">
    <citation type="submission" date="2021-02" db="EMBL/GenBank/DDBJ databases">
        <title>Plant Genome Project.</title>
        <authorList>
            <person name="Zhang R.-G."/>
        </authorList>
    </citation>
    <scope>NUCLEOTIDE SEQUENCE [LARGE SCALE GENOMIC DNA]</scope>
    <source>
        <tissue evidence="6">Leaves</tissue>
    </source>
</reference>
<evidence type="ECO:0000256" key="2">
    <source>
        <dbReference type="ARBA" id="ARBA00022676"/>
    </source>
</evidence>
<dbReference type="SUPFAM" id="SSF53756">
    <property type="entry name" value="UDP-Glycosyltransferase/glycogen phosphorylase"/>
    <property type="match status" value="1"/>
</dbReference>
<keyword evidence="7" id="KW-1185">Reference proteome</keyword>
<dbReference type="Gene3D" id="3.40.50.2000">
    <property type="entry name" value="Glycogen Phosphorylase B"/>
    <property type="match status" value="2"/>
</dbReference>
<comment type="similarity">
    <text evidence="1 4">Belongs to the UDP-glycosyltransferase family.</text>
</comment>
<dbReference type="InterPro" id="IPR035595">
    <property type="entry name" value="UDP_glycos_trans_CS"/>
</dbReference>
<gene>
    <name evidence="6" type="ORF">JRO89_XS01G0022500</name>
</gene>
<dbReference type="EC" id="2.4.1.-" evidence="5"/>
<proteinExistence type="inferred from homology"/>
<dbReference type="InterPro" id="IPR002213">
    <property type="entry name" value="UDP_glucos_trans"/>
</dbReference>
<evidence type="ECO:0000256" key="1">
    <source>
        <dbReference type="ARBA" id="ARBA00009995"/>
    </source>
</evidence>
<dbReference type="CDD" id="cd03784">
    <property type="entry name" value="GT1_Gtf-like"/>
    <property type="match status" value="1"/>
</dbReference>
<keyword evidence="2 4" id="KW-0328">Glycosyltransferase</keyword>
<evidence type="ECO:0000256" key="5">
    <source>
        <dbReference type="RuleBase" id="RU362057"/>
    </source>
</evidence>
<name>A0ABQ8IID0_9ROSI</name>
<evidence type="ECO:0000313" key="7">
    <source>
        <dbReference type="Proteomes" id="UP000827721"/>
    </source>
</evidence>
<dbReference type="Proteomes" id="UP000827721">
    <property type="component" value="Unassembled WGS sequence"/>
</dbReference>